<organism evidence="3 4">
    <name type="scientific">Ruminococcus bicirculans</name>
    <name type="common">ex Wegman et al. 2014</name>
    <dbReference type="NCBI Taxonomy" id="1160721"/>
    <lineage>
        <taxon>Bacteria</taxon>
        <taxon>Bacillati</taxon>
        <taxon>Bacillota</taxon>
        <taxon>Clostridia</taxon>
        <taxon>Eubacteriales</taxon>
        <taxon>Oscillospiraceae</taxon>
        <taxon>Ruminococcus</taxon>
    </lineage>
</organism>
<dbReference type="Pfam" id="PF09851">
    <property type="entry name" value="SHOCT"/>
    <property type="match status" value="1"/>
</dbReference>
<accession>A0AAW6EFK5</accession>
<proteinExistence type="predicted"/>
<evidence type="ECO:0000259" key="2">
    <source>
        <dbReference type="Pfam" id="PF14471"/>
    </source>
</evidence>
<evidence type="ECO:0000259" key="1">
    <source>
        <dbReference type="Pfam" id="PF09851"/>
    </source>
</evidence>
<sequence length="250" mass="27772">MNKCNICHCNLGLFSKNKRIRDGYICDDCLKRSGISKPKIEITIKDVRNALYGDLPEPQKKAVPKASSHNDKDNVIDKYFRINKAAHRFSFGSGADYKYNQLVSYELLEDDETVTMGGNGVKRAVVGGILAGTAGAIVGASTAKNSSKQLANMLKIKVVIDPDTQVRYVHFDVKGLAKDTVAYRAAYKNAQQVMAMLGEIEQYNKQQNANPADEKVISIPEQIKEYKSLLDCGAITQEEYDIKKKELLKS</sequence>
<feature type="domain" description="DUF4428" evidence="2">
    <location>
        <begin position="3"/>
        <end position="48"/>
    </location>
</feature>
<dbReference type="InterPro" id="IPR027872">
    <property type="entry name" value="DUF4428"/>
</dbReference>
<dbReference type="AlphaFoldDB" id="A0AAW6EFK5"/>
<feature type="domain" description="SHOCT" evidence="1">
    <location>
        <begin position="221"/>
        <end position="248"/>
    </location>
</feature>
<dbReference type="Proteomes" id="UP001213042">
    <property type="component" value="Unassembled WGS sequence"/>
</dbReference>
<comment type="caution">
    <text evidence="3">The sequence shown here is derived from an EMBL/GenBank/DDBJ whole genome shotgun (WGS) entry which is preliminary data.</text>
</comment>
<reference evidence="3" key="1">
    <citation type="submission" date="2023-01" db="EMBL/GenBank/DDBJ databases">
        <title>Human gut microbiome strain richness.</title>
        <authorList>
            <person name="Chen-Liaw A."/>
        </authorList>
    </citation>
    <scope>NUCLEOTIDE SEQUENCE</scope>
    <source>
        <strain evidence="3">D43st1_D9_D43t1_170807</strain>
    </source>
</reference>
<dbReference type="Pfam" id="PF14471">
    <property type="entry name" value="DUF4428"/>
    <property type="match status" value="1"/>
</dbReference>
<evidence type="ECO:0000313" key="4">
    <source>
        <dbReference type="Proteomes" id="UP001213042"/>
    </source>
</evidence>
<name>A0AAW6EFK5_9FIRM</name>
<dbReference type="InterPro" id="IPR018649">
    <property type="entry name" value="SHOCT"/>
</dbReference>
<evidence type="ECO:0000313" key="3">
    <source>
        <dbReference type="EMBL" id="MDB8751345.1"/>
    </source>
</evidence>
<dbReference type="EMBL" id="JAQMLU010000029">
    <property type="protein sequence ID" value="MDB8751345.1"/>
    <property type="molecule type" value="Genomic_DNA"/>
</dbReference>
<dbReference type="RefSeq" id="WP_195221776.1">
    <property type="nucleotide sequence ID" value="NZ_JADMWL010000028.1"/>
</dbReference>
<protein>
    <submittedName>
        <fullName evidence="3">SHOCT domain-containing protein</fullName>
    </submittedName>
</protein>
<gene>
    <name evidence="3" type="ORF">PNW00_12930</name>
</gene>